<dbReference type="Proteomes" id="UP000310689">
    <property type="component" value="Unassembled WGS sequence"/>
</dbReference>
<dbReference type="EMBL" id="SPOI01000215">
    <property type="protein sequence ID" value="TIB32038.1"/>
    <property type="molecule type" value="Genomic_DNA"/>
</dbReference>
<organism evidence="2 3">
    <name type="scientific">Wallemia ichthyophaga</name>
    <dbReference type="NCBI Taxonomy" id="245174"/>
    <lineage>
        <taxon>Eukaryota</taxon>
        <taxon>Fungi</taxon>
        <taxon>Dikarya</taxon>
        <taxon>Basidiomycota</taxon>
        <taxon>Wallemiomycotina</taxon>
        <taxon>Wallemiomycetes</taxon>
        <taxon>Wallemiales</taxon>
        <taxon>Wallemiaceae</taxon>
        <taxon>Wallemia</taxon>
    </lineage>
</organism>
<feature type="compositionally biased region" description="Low complexity" evidence="1">
    <location>
        <begin position="27"/>
        <end position="47"/>
    </location>
</feature>
<reference evidence="2 3" key="1">
    <citation type="submission" date="2019-03" db="EMBL/GenBank/DDBJ databases">
        <title>Sequencing 23 genomes of Wallemia ichthyophaga.</title>
        <authorList>
            <person name="Gostincar C."/>
        </authorList>
    </citation>
    <scope>NUCLEOTIDE SEQUENCE [LARGE SCALE GENOMIC DNA]</scope>
    <source>
        <strain evidence="2 3">EXF-6200</strain>
    </source>
</reference>
<evidence type="ECO:0000313" key="3">
    <source>
        <dbReference type="Proteomes" id="UP000310689"/>
    </source>
</evidence>
<dbReference type="AlphaFoldDB" id="A0A4T0IQ87"/>
<gene>
    <name evidence="2" type="ORF">E3P86_03223</name>
</gene>
<proteinExistence type="predicted"/>
<name>A0A4T0IQ87_WALIC</name>
<comment type="caution">
    <text evidence="2">The sequence shown here is derived from an EMBL/GenBank/DDBJ whole genome shotgun (WGS) entry which is preliminary data.</text>
</comment>
<evidence type="ECO:0000313" key="2">
    <source>
        <dbReference type="EMBL" id="TIB32038.1"/>
    </source>
</evidence>
<accession>A0A4T0IQ87</accession>
<protein>
    <submittedName>
        <fullName evidence="2">Uncharacterized protein</fullName>
    </submittedName>
</protein>
<sequence>MSRIFTRGISHTLRRKQQQQDWWFVDPSSSSTPSQSSSTTTSTSLPPAELPSSLIDLHDHLNTLPYLNKSSISWRHIDDFQSDSDELIDNNVSSALNPWVWAGKACLLDGIGERGIDRTFRDLRAYVSPHVLSVSFILTLDCQLKQREGITVNMYGLEQPERKKYTRKGLSNLRKSQDNLIKDRGSWGLIEHIDKQTGVSSVFGIWEKNNEADQWGAFE</sequence>
<evidence type="ECO:0000256" key="1">
    <source>
        <dbReference type="SAM" id="MobiDB-lite"/>
    </source>
</evidence>
<feature type="region of interest" description="Disordered" evidence="1">
    <location>
        <begin position="25"/>
        <end position="47"/>
    </location>
</feature>